<gene>
    <name evidence="2" type="ORF">MNV_2170004</name>
</gene>
<dbReference type="Proteomes" id="UP000218615">
    <property type="component" value="Unassembled WGS sequence"/>
</dbReference>
<evidence type="ECO:0000313" key="2">
    <source>
        <dbReference type="EMBL" id="SNQ60979.1"/>
    </source>
</evidence>
<feature type="compositionally biased region" description="Basic and acidic residues" evidence="1">
    <location>
        <begin position="8"/>
        <end position="18"/>
    </location>
</feature>
<feature type="compositionally biased region" description="Basic and acidic residues" evidence="1">
    <location>
        <begin position="26"/>
        <end position="36"/>
    </location>
</feature>
<evidence type="ECO:0000313" key="3">
    <source>
        <dbReference type="Proteomes" id="UP000218615"/>
    </source>
</evidence>
<sequence length="62" mass="6506">MRGGKRQGWREEANDGKAEAGGVRGDAPEGRQRGRDPAAVWAPPERPPADRDVGGTGRPDGA</sequence>
<dbReference type="AlphaFoldDB" id="A0A284VP34"/>
<reference evidence="3" key="1">
    <citation type="submission" date="2017-06" db="EMBL/GenBank/DDBJ databases">
        <authorList>
            <person name="Cremers G."/>
        </authorList>
    </citation>
    <scope>NUCLEOTIDE SEQUENCE [LARGE SCALE GENOMIC DNA]</scope>
</reference>
<proteinExistence type="predicted"/>
<accession>A0A284VP34</accession>
<name>A0A284VP34_9EURY</name>
<dbReference type="EMBL" id="FZMP01000132">
    <property type="protein sequence ID" value="SNQ60979.1"/>
    <property type="molecule type" value="Genomic_DNA"/>
</dbReference>
<evidence type="ECO:0000256" key="1">
    <source>
        <dbReference type="SAM" id="MobiDB-lite"/>
    </source>
</evidence>
<organism evidence="2 3">
    <name type="scientific">Candidatus Methanoperedens nitratireducens</name>
    <dbReference type="NCBI Taxonomy" id="1392998"/>
    <lineage>
        <taxon>Archaea</taxon>
        <taxon>Methanobacteriati</taxon>
        <taxon>Methanobacteriota</taxon>
        <taxon>Stenosarchaea group</taxon>
        <taxon>Methanomicrobia</taxon>
        <taxon>Methanosarcinales</taxon>
        <taxon>ANME-2 cluster</taxon>
        <taxon>Candidatus Methanoperedentaceae</taxon>
        <taxon>Candidatus Methanoperedens</taxon>
    </lineage>
</organism>
<keyword evidence="3" id="KW-1185">Reference proteome</keyword>
<feature type="region of interest" description="Disordered" evidence="1">
    <location>
        <begin position="1"/>
        <end position="62"/>
    </location>
</feature>
<protein>
    <submittedName>
        <fullName evidence="2">Uncharacterized protein</fullName>
    </submittedName>
</protein>